<dbReference type="EMBL" id="JBDJPC010000015">
    <property type="protein sequence ID" value="KAL1488139.1"/>
    <property type="molecule type" value="Genomic_DNA"/>
</dbReference>
<protein>
    <recommendedName>
        <fullName evidence="5">Envelope protein</fullName>
    </recommendedName>
</protein>
<accession>A0ABD1E0G3</accession>
<dbReference type="AlphaFoldDB" id="A0ABD1E0G3"/>
<proteinExistence type="predicted"/>
<name>A0ABD1E0G3_HYPHA</name>
<evidence type="ECO:0000313" key="4">
    <source>
        <dbReference type="Proteomes" id="UP001566132"/>
    </source>
</evidence>
<feature type="transmembrane region" description="Helical" evidence="2">
    <location>
        <begin position="300"/>
        <end position="322"/>
    </location>
</feature>
<keyword evidence="2" id="KW-0472">Membrane</keyword>
<feature type="coiled-coil region" evidence="1">
    <location>
        <begin position="1"/>
        <end position="28"/>
    </location>
</feature>
<gene>
    <name evidence="3" type="ORF">ABEB36_015097</name>
</gene>
<sequence length="358" mass="41351">MNKFQETIKEINENSNTVTKEISAIKDEINLILSIQDQHFQINNLKQLLEKILRIFSFAHLETLDIEVITSNEIREIWLYLKQHYPKNTLWSIGHMSELTLICKAGIVILDEMVILTIKIPVFEQSMCNLNIVYPIPNNVSKIIISPSRYYCNELWYKSCQEISDKWVCSNPLIDSCILSQNCQYATVQNNYYVHVVTYKNALLTCSKTTEVIYENCLKFKEIHLKGCYLVQSQCDVIVNQHKYSLVLNNVSVAIPEVTNVISTNLTLNLKIKHLKDPPSIQEDLFEPIQFEGLVSYSNIYFIIGISIVIMSSVCGLTLLVYQWKKYKHLNYIPVKTLQKLINEDVEKTKEGGEISPN</sequence>
<evidence type="ECO:0008006" key="5">
    <source>
        <dbReference type="Google" id="ProtNLM"/>
    </source>
</evidence>
<keyword evidence="4" id="KW-1185">Reference proteome</keyword>
<evidence type="ECO:0000313" key="3">
    <source>
        <dbReference type="EMBL" id="KAL1488139.1"/>
    </source>
</evidence>
<reference evidence="3 4" key="1">
    <citation type="submission" date="2024-05" db="EMBL/GenBank/DDBJ databases">
        <title>Genetic variation in Jamaican populations of the coffee berry borer (Hypothenemus hampei).</title>
        <authorList>
            <person name="Errbii M."/>
            <person name="Myrie A."/>
        </authorList>
    </citation>
    <scope>NUCLEOTIDE SEQUENCE [LARGE SCALE GENOMIC DNA]</scope>
    <source>
        <strain evidence="3">JA-Hopewell-2020-01-JO</strain>
        <tissue evidence="3">Whole body</tissue>
    </source>
</reference>
<comment type="caution">
    <text evidence="3">The sequence shown here is derived from an EMBL/GenBank/DDBJ whole genome shotgun (WGS) entry which is preliminary data.</text>
</comment>
<organism evidence="3 4">
    <name type="scientific">Hypothenemus hampei</name>
    <name type="common">Coffee berry borer</name>
    <dbReference type="NCBI Taxonomy" id="57062"/>
    <lineage>
        <taxon>Eukaryota</taxon>
        <taxon>Metazoa</taxon>
        <taxon>Ecdysozoa</taxon>
        <taxon>Arthropoda</taxon>
        <taxon>Hexapoda</taxon>
        <taxon>Insecta</taxon>
        <taxon>Pterygota</taxon>
        <taxon>Neoptera</taxon>
        <taxon>Endopterygota</taxon>
        <taxon>Coleoptera</taxon>
        <taxon>Polyphaga</taxon>
        <taxon>Cucujiformia</taxon>
        <taxon>Curculionidae</taxon>
        <taxon>Scolytinae</taxon>
        <taxon>Hypothenemus</taxon>
    </lineage>
</organism>
<evidence type="ECO:0000256" key="2">
    <source>
        <dbReference type="SAM" id="Phobius"/>
    </source>
</evidence>
<keyword evidence="2" id="KW-0812">Transmembrane</keyword>
<keyword evidence="1" id="KW-0175">Coiled coil</keyword>
<evidence type="ECO:0000256" key="1">
    <source>
        <dbReference type="SAM" id="Coils"/>
    </source>
</evidence>
<keyword evidence="2" id="KW-1133">Transmembrane helix</keyword>
<dbReference type="Proteomes" id="UP001566132">
    <property type="component" value="Unassembled WGS sequence"/>
</dbReference>